<name>A0ABM0GNZ9_SACKO</name>
<evidence type="ECO:0000256" key="2">
    <source>
        <dbReference type="SAM" id="Coils"/>
    </source>
</evidence>
<evidence type="ECO:0000313" key="5">
    <source>
        <dbReference type="RefSeq" id="XP_002734174.1"/>
    </source>
</evidence>
<dbReference type="InterPro" id="IPR008405">
    <property type="entry name" value="ApoL"/>
</dbReference>
<proteinExistence type="inferred from homology"/>
<feature type="transmembrane region" description="Helical" evidence="3">
    <location>
        <begin position="61"/>
        <end position="84"/>
    </location>
</feature>
<dbReference type="Proteomes" id="UP000694865">
    <property type="component" value="Unplaced"/>
</dbReference>
<evidence type="ECO:0000313" key="4">
    <source>
        <dbReference type="Proteomes" id="UP000694865"/>
    </source>
</evidence>
<keyword evidence="3" id="KW-0472">Membrane</keyword>
<dbReference type="PANTHER" id="PTHR14096">
    <property type="entry name" value="APOLIPOPROTEIN L"/>
    <property type="match status" value="1"/>
</dbReference>
<evidence type="ECO:0000256" key="3">
    <source>
        <dbReference type="SAM" id="Phobius"/>
    </source>
</evidence>
<accession>A0ABM0GNZ9</accession>
<keyword evidence="4" id="KW-1185">Reference proteome</keyword>
<dbReference type="RefSeq" id="XP_002734174.1">
    <property type="nucleotide sequence ID" value="XM_002734128.1"/>
</dbReference>
<sequence>MTDTDMVVAEKVAELASPFAEARIQHIEAWISNRKKVIEKLKALADELDAVQKRVNISKTAGYGVAIGGGLLAFGGLIATILTAGVGTPLLIAGVAIGASGSITTVGSEIAKKIINSKTAKEADALVKQDKAIMDEIVKNGERLEEIISQLMSTYKLSSDTKGILTLMAYTASPIATGITAKGVVKAGSSTLTVAEGFVKININVARLFTQMAIVLNAAFIGWDVFQLVKTATHLAKGSNSDMGDSIRNVIAELQNQLNDIEGVIDVLQFDPQSDSETDSDEKHLCAPYRRKKFQINTKL</sequence>
<dbReference type="PANTHER" id="PTHR14096:SF28">
    <property type="entry name" value="APOLIPOPROTEIN L, 1-RELATED"/>
    <property type="match status" value="1"/>
</dbReference>
<protein>
    <submittedName>
        <fullName evidence="5">Apolipoprotein L3-like</fullName>
    </submittedName>
</protein>
<comment type="similarity">
    <text evidence="1">Belongs to the apolipoprotein L family.</text>
</comment>
<organism evidence="4 5">
    <name type="scientific">Saccoglossus kowalevskii</name>
    <name type="common">Acorn worm</name>
    <dbReference type="NCBI Taxonomy" id="10224"/>
    <lineage>
        <taxon>Eukaryota</taxon>
        <taxon>Metazoa</taxon>
        <taxon>Hemichordata</taxon>
        <taxon>Enteropneusta</taxon>
        <taxon>Harrimaniidae</taxon>
        <taxon>Saccoglossus</taxon>
    </lineage>
</organism>
<gene>
    <name evidence="5" type="primary">LOC100372570</name>
</gene>
<keyword evidence="3" id="KW-1133">Transmembrane helix</keyword>
<keyword evidence="3" id="KW-0812">Transmembrane</keyword>
<reference evidence="5" key="1">
    <citation type="submission" date="2025-08" db="UniProtKB">
        <authorList>
            <consortium name="RefSeq"/>
        </authorList>
    </citation>
    <scope>IDENTIFICATION</scope>
    <source>
        <tissue evidence="5">Testes</tissue>
    </source>
</reference>
<dbReference type="Pfam" id="PF05461">
    <property type="entry name" value="ApoL"/>
    <property type="match status" value="1"/>
</dbReference>
<evidence type="ECO:0000256" key="1">
    <source>
        <dbReference type="ARBA" id="ARBA00010090"/>
    </source>
</evidence>
<feature type="transmembrane region" description="Helical" evidence="3">
    <location>
        <begin position="90"/>
        <end position="111"/>
    </location>
</feature>
<keyword evidence="2" id="KW-0175">Coiled coil</keyword>
<feature type="coiled-coil region" evidence="2">
    <location>
        <begin position="27"/>
        <end position="54"/>
    </location>
</feature>
<dbReference type="GeneID" id="100372570"/>